<dbReference type="EMBL" id="JAACLJ010000009">
    <property type="protein sequence ID" value="KAF4580933.1"/>
    <property type="molecule type" value="Genomic_DNA"/>
</dbReference>
<dbReference type="OrthoDB" id="4925785at2759"/>
<comment type="caution">
    <text evidence="2">The sequence shown here is derived from an EMBL/GenBank/DDBJ whole genome shotgun (WGS) entry which is preliminary data.</text>
</comment>
<dbReference type="AlphaFoldDB" id="A0A8H4Q0L4"/>
<dbReference type="Proteomes" id="UP000562929">
    <property type="component" value="Unassembled WGS sequence"/>
</dbReference>
<evidence type="ECO:0000313" key="2">
    <source>
        <dbReference type="EMBL" id="KAF4580933.1"/>
    </source>
</evidence>
<keyword evidence="3" id="KW-1185">Reference proteome</keyword>
<gene>
    <name evidence="2" type="ORF">GQ602_007070</name>
</gene>
<sequence>MRKASSRLAYNVVSWIEHVAEHFVPEAESVHIAAELIGRAAIEVYKGWHHVKLIHGSPRKTETGQKNARSPHEIKLEKHAERFALPDEDDDDDNDDDDDDDDDNVQSDKPPTKKTELLPFEKLLLVCASENALVLESAQNICYRLSGGIPYMAEEHYLRGIEKLDCRETVISWEWQTREAVKVARGEAECKNPDKTDNATMRWWRGSVLEKCRSIKGEKWCTSWRPTEDWTDPDYGLPSMAISEAAEFGIPSQPPDPSRRGRPLGPIGNYVDIGGVSINDDLANVWDLFVNVCHGTEPNAIYNSFCDVQRRIITYADSMYGRFSLDMGLRQWYLAIFPRMTNVPLPHELEDYQQLLLQGVICVPMNLTNGAKPKAALNEDVRKISEWCTAHNQTHQTRVGVHGLKLWSAMRIMAEYIKAGWMDYFNCRIRKFNYLTRIPENDVPDIVIDCLEGKDPNQVIRALQRCLGLPDHFWNLDQSQCEDEGGETPDVFKAIDGSTWSKALHGYKRCFREQCGLVDVEKMSIMEEGVFLTTGMPPEARDSPRPRAWKDAQTNTTWSWDNGRLNRCHVQQGCVVSYLFDVSYEHLQQASNAGVPSLQGVENAAKETFTCSRPMWDKADSELTKKVIDGSAKCGEALDAWWWEDKCLVNNCVWKPFEMACQQYHPYHIPWERYQSAEFSGVLPPETHRDWMERCELIDDFTERLPSRTPVADGKNVIMAKDKLIGACIDSSDKHVECGGGLSWTDYLRRRRECNGFWNRATARCLPMRRESPETKTNYAVDENRKMFRCPRYGRQLECPNGYMTVNRGSPGWGGIYNPTRAMLIRWKKWTEDGS</sequence>
<accession>A0A8H4Q0L4</accession>
<name>A0A8H4Q0L4_9HYPO</name>
<feature type="region of interest" description="Disordered" evidence="1">
    <location>
        <begin position="79"/>
        <end position="113"/>
    </location>
</feature>
<organism evidence="2 3">
    <name type="scientific">Ophiocordyceps camponoti-floridani</name>
    <dbReference type="NCBI Taxonomy" id="2030778"/>
    <lineage>
        <taxon>Eukaryota</taxon>
        <taxon>Fungi</taxon>
        <taxon>Dikarya</taxon>
        <taxon>Ascomycota</taxon>
        <taxon>Pezizomycotina</taxon>
        <taxon>Sordariomycetes</taxon>
        <taxon>Hypocreomycetidae</taxon>
        <taxon>Hypocreales</taxon>
        <taxon>Ophiocordycipitaceae</taxon>
        <taxon>Ophiocordyceps</taxon>
    </lineage>
</organism>
<feature type="compositionally biased region" description="Acidic residues" evidence="1">
    <location>
        <begin position="86"/>
        <end position="105"/>
    </location>
</feature>
<evidence type="ECO:0000313" key="3">
    <source>
        <dbReference type="Proteomes" id="UP000562929"/>
    </source>
</evidence>
<protein>
    <submittedName>
        <fullName evidence="2">Putative enterotoxin</fullName>
    </submittedName>
</protein>
<evidence type="ECO:0000256" key="1">
    <source>
        <dbReference type="SAM" id="MobiDB-lite"/>
    </source>
</evidence>
<reference evidence="2 3" key="1">
    <citation type="journal article" date="2020" name="G3 (Bethesda)">
        <title>Genetic Underpinnings of Host Manipulation by Ophiocordyceps as Revealed by Comparative Transcriptomics.</title>
        <authorList>
            <person name="Will I."/>
            <person name="Das B."/>
            <person name="Trinh T."/>
            <person name="Brachmann A."/>
            <person name="Ohm R.A."/>
            <person name="de Bekker C."/>
        </authorList>
    </citation>
    <scope>NUCLEOTIDE SEQUENCE [LARGE SCALE GENOMIC DNA]</scope>
    <source>
        <strain evidence="2 3">EC05</strain>
    </source>
</reference>
<proteinExistence type="predicted"/>